<accession>A0A0F7YUR7</accession>
<organism evidence="2">
    <name type="scientific">Unknown prokaryotic organism</name>
    <dbReference type="NCBI Taxonomy" id="2725"/>
    <lineage>
        <taxon>Bacteria</taxon>
        <taxon>environmental samples</taxon>
    </lineage>
</organism>
<feature type="transmembrane region" description="Helical" evidence="1">
    <location>
        <begin position="54"/>
        <end position="75"/>
    </location>
</feature>
<evidence type="ECO:0000256" key="1">
    <source>
        <dbReference type="SAM" id="Phobius"/>
    </source>
</evidence>
<evidence type="ECO:0000313" key="2">
    <source>
        <dbReference type="EMBL" id="CRL09165.1"/>
    </source>
</evidence>
<keyword evidence="1" id="KW-1133">Transmembrane helix</keyword>
<reference evidence="2" key="1">
    <citation type="journal article" date="2015" name="Front. Bioeng. Biotechnol.">
        <title>Functional Screening of Hydrolytic Activities Reveals an Extremely Thermostable Cellulase from a Deep-Sea Archaeon.</title>
        <authorList>
            <person name="Leis B."/>
            <person name="Heinze S."/>
            <person name="Angelov A."/>
            <person name="Pham V.T."/>
            <person name="Thurmer A."/>
            <person name="Jebbar M."/>
            <person name="Golyshin P.N."/>
            <person name="Streit W.R."/>
            <person name="Daniel R."/>
            <person name="Liebl W."/>
        </authorList>
    </citation>
    <scope>NUCLEOTIDE SEQUENCE</scope>
</reference>
<gene>
    <name evidence="2" type="primary">HA-cmc-1-41c</name>
</gene>
<sequence>MRAVALLLTLALGAFLLGLSYTPSYGGSYAYYVANWGEIGVPNLVSAILAGWRAYDSLGEASLLFTAVIGFYLLLGGKKK</sequence>
<dbReference type="AlphaFoldDB" id="A0A0F7YUR7"/>
<proteinExistence type="predicted"/>
<protein>
    <submittedName>
        <fullName evidence="2">Uncharacterized protein</fullName>
    </submittedName>
</protein>
<dbReference type="EMBL" id="LN850140">
    <property type="protein sequence ID" value="CRL09165.1"/>
    <property type="molecule type" value="Genomic_DNA"/>
</dbReference>
<keyword evidence="1" id="KW-0812">Transmembrane</keyword>
<keyword evidence="1" id="KW-0472">Membrane</keyword>
<name>A0A0F7YUR7_UNKP</name>